<dbReference type="eggNOG" id="COG4123">
    <property type="taxonomic scope" value="Bacteria"/>
</dbReference>
<comment type="caution">
    <text evidence="2">The sequence shown here is derived from an EMBL/GenBank/DDBJ whole genome shotgun (WGS) entry which is preliminary data.</text>
</comment>
<dbReference type="PANTHER" id="PTHR47739">
    <property type="entry name" value="TRNA1(VAL) (ADENINE(37)-N6)-METHYLTRANSFERASE"/>
    <property type="match status" value="1"/>
</dbReference>
<dbReference type="Pfam" id="PF05175">
    <property type="entry name" value="MTS"/>
    <property type="match status" value="1"/>
</dbReference>
<dbReference type="InterPro" id="IPR007848">
    <property type="entry name" value="Small_mtfrase_dom"/>
</dbReference>
<feature type="domain" description="Methyltransferase small" evidence="1">
    <location>
        <begin position="40"/>
        <end position="169"/>
    </location>
</feature>
<dbReference type="GO" id="GO:0032259">
    <property type="term" value="P:methylation"/>
    <property type="evidence" value="ECO:0007669"/>
    <property type="project" value="UniProtKB-KW"/>
</dbReference>
<keyword evidence="2" id="KW-0808">Transferase</keyword>
<gene>
    <name evidence="2" type="ORF">A2J07_07260</name>
</gene>
<keyword evidence="2" id="KW-0489">Methyltransferase</keyword>
<dbReference type="RefSeq" id="WP_005958262.1">
    <property type="nucleotide sequence ID" value="NZ_CAXOUM010000007.1"/>
</dbReference>
<dbReference type="PANTHER" id="PTHR47739:SF1">
    <property type="entry name" value="TRNA1(VAL) (ADENINE(37)-N6)-METHYLTRANSFERASE"/>
    <property type="match status" value="1"/>
</dbReference>
<dbReference type="CDD" id="cd02440">
    <property type="entry name" value="AdoMet_MTases"/>
    <property type="match status" value="1"/>
</dbReference>
<evidence type="ECO:0000313" key="3">
    <source>
        <dbReference type="Proteomes" id="UP000075816"/>
    </source>
</evidence>
<dbReference type="KEGG" id="fnf:BSQ88_08110"/>
<evidence type="ECO:0000313" key="2">
    <source>
        <dbReference type="EMBL" id="KYL01842.1"/>
    </source>
</evidence>
<dbReference type="AlphaFoldDB" id="A0A162IL10"/>
<dbReference type="Proteomes" id="UP000075816">
    <property type="component" value="Unassembled WGS sequence"/>
</dbReference>
<organism evidence="2 3">
    <name type="scientific">Fusobacterium necrophorum subsp. funduliforme</name>
    <dbReference type="NCBI Taxonomy" id="143387"/>
    <lineage>
        <taxon>Bacteria</taxon>
        <taxon>Fusobacteriati</taxon>
        <taxon>Fusobacteriota</taxon>
        <taxon>Fusobacteriia</taxon>
        <taxon>Fusobacteriales</taxon>
        <taxon>Fusobacteriaceae</taxon>
        <taxon>Fusobacterium</taxon>
    </lineage>
</organism>
<name>A0A162IL10_9FUSO</name>
<dbReference type="GO" id="GO:0008168">
    <property type="term" value="F:methyltransferase activity"/>
    <property type="evidence" value="ECO:0007669"/>
    <property type="project" value="UniProtKB-KW"/>
</dbReference>
<dbReference type="InterPro" id="IPR050210">
    <property type="entry name" value="tRNA_Adenine-N(6)_MTase"/>
</dbReference>
<accession>A0A162IL10</accession>
<sequence>MMKAYDEIFLENGVGFYQEKEGFRFGHDAVLLADFIVEFAKAQQKNLEIGTGNGILPVLLSQRGFVSKEYCAVDILESNIDLAKQNAENNGVSARFVCQDIRNFSEKNAYAQIFANPPYMKRDGKLQNINSNKAIARHEICLTLEEFIRSAKKILAPIGALYMVYRSHRLQELFENFIKYGFYVSKIQFVYHQNGRVSNLVLLEVYKGKKGSCTILTPKYIK</sequence>
<reference evidence="2 3" key="1">
    <citation type="submission" date="2016-03" db="EMBL/GenBank/DDBJ databases">
        <title>Comparative genomics of human isolates of Fusobacterium necrophorum.</title>
        <authorList>
            <person name="Jensen A."/>
            <person name="Bank S."/>
            <person name="Andersen P.S."/>
            <person name="Kristensen L.H."/>
            <person name="Prag J."/>
        </authorList>
    </citation>
    <scope>NUCLEOTIDE SEQUENCE [LARGE SCALE GENOMIC DNA]</scope>
    <source>
        <strain evidence="2 3">LS_1264</strain>
    </source>
</reference>
<proteinExistence type="predicted"/>
<dbReference type="InterPro" id="IPR029063">
    <property type="entry name" value="SAM-dependent_MTases_sf"/>
</dbReference>
<dbReference type="SUPFAM" id="SSF53335">
    <property type="entry name" value="S-adenosyl-L-methionine-dependent methyltransferases"/>
    <property type="match status" value="1"/>
</dbReference>
<evidence type="ECO:0000259" key="1">
    <source>
        <dbReference type="Pfam" id="PF05175"/>
    </source>
</evidence>
<dbReference type="Gene3D" id="3.40.50.150">
    <property type="entry name" value="Vaccinia Virus protein VP39"/>
    <property type="match status" value="1"/>
</dbReference>
<dbReference type="EMBL" id="LVEA01000075">
    <property type="protein sequence ID" value="KYL01842.1"/>
    <property type="molecule type" value="Genomic_DNA"/>
</dbReference>
<protein>
    <submittedName>
        <fullName evidence="2">16S rRNA methyltransferase</fullName>
    </submittedName>
</protein>